<keyword evidence="3" id="KW-1185">Reference proteome</keyword>
<reference evidence="2 3" key="1">
    <citation type="journal article" date="2024" name="BMC Genomics">
        <title>De novo assembly and annotation of Popillia japonica's genome with initial clues to its potential as an invasive pest.</title>
        <authorList>
            <person name="Cucini C."/>
            <person name="Boschi S."/>
            <person name="Funari R."/>
            <person name="Cardaioli E."/>
            <person name="Iannotti N."/>
            <person name="Marturano G."/>
            <person name="Paoli F."/>
            <person name="Bruttini M."/>
            <person name="Carapelli A."/>
            <person name="Frati F."/>
            <person name="Nardi F."/>
        </authorList>
    </citation>
    <scope>NUCLEOTIDE SEQUENCE [LARGE SCALE GENOMIC DNA]</scope>
    <source>
        <strain evidence="2">DMR45628</strain>
    </source>
</reference>
<dbReference type="Pfam" id="PF15993">
    <property type="entry name" value="Fuseless"/>
    <property type="match status" value="1"/>
</dbReference>
<name>A0AAW1IX25_POPJA</name>
<sequence length="390" mass="44689">MIDNEEILNLQTNKPKIIKLEDFKAFASGRSPLLGRKRIQHFILYVVDSIISLVFVAPMAIAFWRGTWGLLDIHTHLFPPYATGVFGIIVHTCFLLMRQFIKDYFDDETERAKRDPIFVIARRLYTYTYSVMSVMQWRGCWTAFDQLFVENRTNMRWTISATLVSTFSLIMLKSLTNSLATPCILILDSLDACYNIPTRYRVVCCVRAMKSHKWSSDFGLYRTQHIPDSTKKTICIPVIILAFLTMTLFLIIILILAVNSTKQNIHLKSQGITTDISSLINYNAHPFRPAINGYAPSPFSTAIINNSTLIPKNIQDVIKNSEKLQNLDTHEESQQQSRTILLSQAHIGTSMDKYDPFNVFKPQDIGEVNLLAISNVRFAPPKWIDLNRNK</sequence>
<dbReference type="EMBL" id="JASPKY010000515">
    <property type="protein sequence ID" value="KAK9694372.1"/>
    <property type="molecule type" value="Genomic_DNA"/>
</dbReference>
<dbReference type="PANTHER" id="PTHR35270:SF2">
    <property type="entry name" value="FUSELESS, ISOFORM A"/>
    <property type="match status" value="1"/>
</dbReference>
<evidence type="ECO:0000256" key="1">
    <source>
        <dbReference type="SAM" id="Phobius"/>
    </source>
</evidence>
<evidence type="ECO:0000313" key="2">
    <source>
        <dbReference type="EMBL" id="KAK9694372.1"/>
    </source>
</evidence>
<evidence type="ECO:0000313" key="3">
    <source>
        <dbReference type="Proteomes" id="UP001458880"/>
    </source>
</evidence>
<feature type="transmembrane region" description="Helical" evidence="1">
    <location>
        <begin position="234"/>
        <end position="258"/>
    </location>
</feature>
<keyword evidence="1" id="KW-1133">Transmembrane helix</keyword>
<organism evidence="2 3">
    <name type="scientific">Popillia japonica</name>
    <name type="common">Japanese beetle</name>
    <dbReference type="NCBI Taxonomy" id="7064"/>
    <lineage>
        <taxon>Eukaryota</taxon>
        <taxon>Metazoa</taxon>
        <taxon>Ecdysozoa</taxon>
        <taxon>Arthropoda</taxon>
        <taxon>Hexapoda</taxon>
        <taxon>Insecta</taxon>
        <taxon>Pterygota</taxon>
        <taxon>Neoptera</taxon>
        <taxon>Endopterygota</taxon>
        <taxon>Coleoptera</taxon>
        <taxon>Polyphaga</taxon>
        <taxon>Scarabaeiformia</taxon>
        <taxon>Scarabaeidae</taxon>
        <taxon>Rutelinae</taxon>
        <taxon>Popillia</taxon>
    </lineage>
</organism>
<keyword evidence="1" id="KW-0472">Membrane</keyword>
<dbReference type="PANTHER" id="PTHR35270">
    <property type="entry name" value="FUSELESS, ISOFORM A"/>
    <property type="match status" value="1"/>
</dbReference>
<accession>A0AAW1IX25</accession>
<comment type="caution">
    <text evidence="2">The sequence shown here is derived from an EMBL/GenBank/DDBJ whole genome shotgun (WGS) entry which is preliminary data.</text>
</comment>
<dbReference type="InterPro" id="IPR032751">
    <property type="entry name" value="Fuseless"/>
</dbReference>
<proteinExistence type="predicted"/>
<feature type="transmembrane region" description="Helical" evidence="1">
    <location>
        <begin position="78"/>
        <end position="97"/>
    </location>
</feature>
<feature type="transmembrane region" description="Helical" evidence="1">
    <location>
        <begin position="42"/>
        <end position="66"/>
    </location>
</feature>
<gene>
    <name evidence="2" type="ORF">QE152_g33596</name>
</gene>
<protein>
    <submittedName>
        <fullName evidence="2">Fuseless</fullName>
    </submittedName>
</protein>
<dbReference type="Proteomes" id="UP001458880">
    <property type="component" value="Unassembled WGS sequence"/>
</dbReference>
<keyword evidence="1" id="KW-0812">Transmembrane</keyword>
<dbReference type="AlphaFoldDB" id="A0AAW1IX25"/>